<evidence type="ECO:0000313" key="2">
    <source>
        <dbReference type="EMBL" id="AEV72460.1"/>
    </source>
</evidence>
<evidence type="ECO:0000313" key="3">
    <source>
        <dbReference type="Proteomes" id="UP000005442"/>
    </source>
</evidence>
<dbReference type="Proteomes" id="UP000005442">
    <property type="component" value="Chromosome"/>
</dbReference>
<dbReference type="PANTHER" id="PTHR31435">
    <property type="entry name" value="PROTEIN NATD1"/>
    <property type="match status" value="1"/>
</dbReference>
<dbReference type="InterPro" id="IPR031165">
    <property type="entry name" value="GNAT_YJDJ"/>
</dbReference>
<feature type="domain" description="N-acetyltransferase" evidence="1">
    <location>
        <begin position="11"/>
        <end position="97"/>
    </location>
</feature>
<dbReference type="PANTHER" id="PTHR31435:SF10">
    <property type="entry name" value="BSR4717 PROTEIN"/>
    <property type="match status" value="1"/>
</dbReference>
<evidence type="ECO:0000259" key="1">
    <source>
        <dbReference type="PROSITE" id="PS51729"/>
    </source>
</evidence>
<proteinExistence type="predicted"/>
<dbReference type="EMBL" id="CP003169">
    <property type="protein sequence ID" value="AEV72460.1"/>
    <property type="molecule type" value="Genomic_DNA"/>
</dbReference>
<dbReference type="CDD" id="cd04301">
    <property type="entry name" value="NAT_SF"/>
    <property type="match status" value="1"/>
</dbReference>
<dbReference type="STRING" id="710685.MycrhN_1852"/>
<dbReference type="Gene3D" id="3.40.630.30">
    <property type="match status" value="1"/>
</dbReference>
<reference evidence="2 3" key="1">
    <citation type="submission" date="2011-12" db="EMBL/GenBank/DDBJ databases">
        <title>Complete sequence of Mycobacterium rhodesiae NBB3.</title>
        <authorList>
            <consortium name="US DOE Joint Genome Institute"/>
            <person name="Lucas S."/>
            <person name="Han J."/>
            <person name="Lapidus A."/>
            <person name="Cheng J.-F."/>
            <person name="Goodwin L."/>
            <person name="Pitluck S."/>
            <person name="Peters L."/>
            <person name="Mikhailova N."/>
            <person name="Gu W."/>
            <person name="Detter J.C."/>
            <person name="Han C."/>
            <person name="Tapia R."/>
            <person name="Land M."/>
            <person name="Hauser L."/>
            <person name="Kyrpides N."/>
            <person name="Ivanova N."/>
            <person name="Pagani I."/>
            <person name="Mattes T."/>
            <person name="Holmes A."/>
            <person name="Rutledge P."/>
            <person name="Paulsen I."/>
            <person name="Coleman N."/>
            <person name="Woyke T."/>
        </authorList>
    </citation>
    <scope>NUCLEOTIDE SEQUENCE [LARGE SCALE GENOMIC DNA]</scope>
    <source>
        <strain evidence="2 3">NBB3</strain>
    </source>
</reference>
<organism evidence="2 3">
    <name type="scientific">Mycolicibacterium rhodesiae (strain NBB3)</name>
    <name type="common">Mycobacterium rhodesiae</name>
    <dbReference type="NCBI Taxonomy" id="710685"/>
    <lineage>
        <taxon>Bacteria</taxon>
        <taxon>Bacillati</taxon>
        <taxon>Actinomycetota</taxon>
        <taxon>Actinomycetes</taxon>
        <taxon>Mycobacteriales</taxon>
        <taxon>Mycobacteriaceae</taxon>
        <taxon>Mycolicibacterium</taxon>
    </lineage>
</organism>
<name>G8RMG3_MYCRN</name>
<dbReference type="PATRIC" id="fig|710685.3.peg.1860"/>
<dbReference type="AlphaFoldDB" id="G8RMG3"/>
<dbReference type="RefSeq" id="WP_014210274.1">
    <property type="nucleotide sequence ID" value="NC_016604.1"/>
</dbReference>
<dbReference type="InterPro" id="IPR045057">
    <property type="entry name" value="Gcn5-rel_NAT"/>
</dbReference>
<gene>
    <name evidence="2" type="ordered locus">MycrhN_1852</name>
</gene>
<dbReference type="SUPFAM" id="SSF55729">
    <property type="entry name" value="Acyl-CoA N-acyltransferases (Nat)"/>
    <property type="match status" value="1"/>
</dbReference>
<dbReference type="KEGG" id="mrh:MycrhN_1852"/>
<dbReference type="InterPro" id="IPR016181">
    <property type="entry name" value="Acyl_CoA_acyltransferase"/>
</dbReference>
<dbReference type="HOGENOM" id="CLU_132888_0_1_11"/>
<sequence>MATDKTGATTTVTQEADRFTISVDGTVAGFTEIDDRDGTRTFPHTEVDDAFQGRGLASILIGEALQQTRDAGLKIVPVCSMVKNYIEKHPEFDDVAAT</sequence>
<protein>
    <submittedName>
        <fullName evidence="2">Putative acetyltransferase</fullName>
    </submittedName>
</protein>
<dbReference type="eggNOG" id="COG2388">
    <property type="taxonomic scope" value="Bacteria"/>
</dbReference>
<dbReference type="Pfam" id="PF14542">
    <property type="entry name" value="Acetyltransf_CG"/>
    <property type="match status" value="1"/>
</dbReference>
<dbReference type="OrthoDB" id="5405911at2"/>
<dbReference type="PROSITE" id="PS51729">
    <property type="entry name" value="GNAT_YJDJ"/>
    <property type="match status" value="1"/>
</dbReference>
<dbReference type="GO" id="GO:0016740">
    <property type="term" value="F:transferase activity"/>
    <property type="evidence" value="ECO:0007669"/>
    <property type="project" value="UniProtKB-KW"/>
</dbReference>
<keyword evidence="3" id="KW-1185">Reference proteome</keyword>
<accession>G8RMG3</accession>
<keyword evidence="2" id="KW-0808">Transferase</keyword>